<dbReference type="PANTHER" id="PTHR31589:SF221">
    <property type="entry name" value="LIGASE, PUTATIVE (DUF239)-RELATED"/>
    <property type="match status" value="1"/>
</dbReference>
<proteinExistence type="predicted"/>
<sequence length="238" mass="26711">MKPSLHLKGNGTEHLGGALSQVWWKYGERHEGTIPIKRQRKYCSRRIIPFAPHVKRFSEPCAVASVTNGNYFEAHASIGVWNPAAEDSEQSVSQICLSSRHGDYANTIKAGWMADDYQDTGCYNLDCPGFVQVDCKVALGSPIQPISIYSGQQHDIYVSIIKDQVTGHWLLRIKDVNVGFWPKDLHFSREIVSTKSVGCRTSAQMGSGHFPFKGFGKVSFFRNLKFLDGFIERDPENL</sequence>
<dbReference type="PANTHER" id="PTHR31589">
    <property type="entry name" value="PROTEIN, PUTATIVE (DUF239)-RELATED-RELATED"/>
    <property type="match status" value="1"/>
</dbReference>
<dbReference type="InterPro" id="IPR004314">
    <property type="entry name" value="Neprosin"/>
</dbReference>
<dbReference type="Pfam" id="PF03080">
    <property type="entry name" value="Neprosin"/>
    <property type="match status" value="1"/>
</dbReference>
<dbReference type="STRING" id="71139.A0A059AIG1"/>
<dbReference type="Gramene" id="KCW53633">
    <property type="protein sequence ID" value="KCW53633"/>
    <property type="gene ID" value="EUGRSUZ_J02896"/>
</dbReference>
<feature type="domain" description="Neprosin PEP catalytic" evidence="1">
    <location>
        <begin position="53"/>
        <end position="238"/>
    </location>
</feature>
<evidence type="ECO:0000259" key="1">
    <source>
        <dbReference type="PROSITE" id="PS52045"/>
    </source>
</evidence>
<reference evidence="2" key="1">
    <citation type="submission" date="2013-07" db="EMBL/GenBank/DDBJ databases">
        <title>The genome of Eucalyptus grandis.</title>
        <authorList>
            <person name="Schmutz J."/>
            <person name="Hayes R."/>
            <person name="Myburg A."/>
            <person name="Tuskan G."/>
            <person name="Grattapaglia D."/>
            <person name="Rokhsar D.S."/>
        </authorList>
    </citation>
    <scope>NUCLEOTIDE SEQUENCE</scope>
    <source>
        <tissue evidence="2">Leaf extractions</tissue>
    </source>
</reference>
<dbReference type="EMBL" id="KK198762">
    <property type="protein sequence ID" value="KCW53633.1"/>
    <property type="molecule type" value="Genomic_DNA"/>
</dbReference>
<protein>
    <recommendedName>
        <fullName evidence="1">Neprosin PEP catalytic domain-containing protein</fullName>
    </recommendedName>
</protein>
<dbReference type="InterPro" id="IPR053168">
    <property type="entry name" value="Glutamic_endopeptidase"/>
</dbReference>
<dbReference type="PROSITE" id="PS52045">
    <property type="entry name" value="NEPROSIN_PEP_CD"/>
    <property type="match status" value="1"/>
</dbReference>
<gene>
    <name evidence="2" type="ORF">EUGRSUZ_J02896</name>
</gene>
<organism evidence="2">
    <name type="scientific">Eucalyptus grandis</name>
    <name type="common">Flooded gum</name>
    <dbReference type="NCBI Taxonomy" id="71139"/>
    <lineage>
        <taxon>Eukaryota</taxon>
        <taxon>Viridiplantae</taxon>
        <taxon>Streptophyta</taxon>
        <taxon>Embryophyta</taxon>
        <taxon>Tracheophyta</taxon>
        <taxon>Spermatophyta</taxon>
        <taxon>Magnoliopsida</taxon>
        <taxon>eudicotyledons</taxon>
        <taxon>Gunneridae</taxon>
        <taxon>Pentapetalae</taxon>
        <taxon>rosids</taxon>
        <taxon>malvids</taxon>
        <taxon>Myrtales</taxon>
        <taxon>Myrtaceae</taxon>
        <taxon>Myrtoideae</taxon>
        <taxon>Eucalypteae</taxon>
        <taxon>Eucalyptus</taxon>
    </lineage>
</organism>
<name>A0A059AIG1_EUCGR</name>
<dbReference type="InParanoid" id="A0A059AIG1"/>
<dbReference type="OMA" id="HGDYANT"/>
<evidence type="ECO:0000313" key="2">
    <source>
        <dbReference type="EMBL" id="KCW53633.1"/>
    </source>
</evidence>
<accession>A0A059AIG1</accession>
<dbReference type="AlphaFoldDB" id="A0A059AIG1"/>